<evidence type="ECO:0000313" key="2">
    <source>
        <dbReference type="Proteomes" id="UP000432015"/>
    </source>
</evidence>
<dbReference type="InterPro" id="IPR012675">
    <property type="entry name" value="Beta-grasp_dom_sf"/>
</dbReference>
<dbReference type="Pfam" id="PF02597">
    <property type="entry name" value="ThiS"/>
    <property type="match status" value="1"/>
</dbReference>
<accession>A0A7K1L978</accession>
<dbReference type="SUPFAM" id="SSF54285">
    <property type="entry name" value="MoaD/ThiS"/>
    <property type="match status" value="1"/>
</dbReference>
<dbReference type="InterPro" id="IPR016155">
    <property type="entry name" value="Mopterin_synth/thiamin_S_b"/>
</dbReference>
<keyword evidence="2" id="KW-1185">Reference proteome</keyword>
<gene>
    <name evidence="1" type="ORF">GNZ18_30905</name>
</gene>
<sequence length="80" mass="8656">MWSPDGDTAFEGTEGPLPEVIRRFADDHPWIGGRLFGPDGEPLGYVNLCVDDEMIPRRRRDATVVEAGSTVTILAPMAGG</sequence>
<comment type="caution">
    <text evidence="1">The sequence shown here is derived from an EMBL/GenBank/DDBJ whole genome shotgun (WGS) entry which is preliminary data.</text>
</comment>
<organism evidence="1 2">
    <name type="scientific">Actinomadura litoris</name>
    <dbReference type="NCBI Taxonomy" id="2678616"/>
    <lineage>
        <taxon>Bacteria</taxon>
        <taxon>Bacillati</taxon>
        <taxon>Actinomycetota</taxon>
        <taxon>Actinomycetes</taxon>
        <taxon>Streptosporangiales</taxon>
        <taxon>Thermomonosporaceae</taxon>
        <taxon>Actinomadura</taxon>
    </lineage>
</organism>
<dbReference type="AlphaFoldDB" id="A0A7K1L978"/>
<dbReference type="Proteomes" id="UP000432015">
    <property type="component" value="Unassembled WGS sequence"/>
</dbReference>
<dbReference type="EMBL" id="WOFH01000012">
    <property type="protein sequence ID" value="MUN40982.1"/>
    <property type="molecule type" value="Genomic_DNA"/>
</dbReference>
<dbReference type="Gene3D" id="3.10.20.30">
    <property type="match status" value="1"/>
</dbReference>
<reference evidence="1 2" key="1">
    <citation type="submission" date="2019-11" db="EMBL/GenBank/DDBJ databases">
        <authorList>
            <person name="Cao P."/>
        </authorList>
    </citation>
    <scope>NUCLEOTIDE SEQUENCE [LARGE SCALE GENOMIC DNA]</scope>
    <source>
        <strain evidence="1 2">NEAU-AAG5</strain>
    </source>
</reference>
<name>A0A7K1L978_9ACTN</name>
<dbReference type="InterPro" id="IPR003749">
    <property type="entry name" value="ThiS/MoaD-like"/>
</dbReference>
<proteinExistence type="predicted"/>
<protein>
    <submittedName>
        <fullName evidence="1">MoaD/ThiS family protein</fullName>
    </submittedName>
</protein>
<evidence type="ECO:0000313" key="1">
    <source>
        <dbReference type="EMBL" id="MUN40982.1"/>
    </source>
</evidence>